<name>A0A260ZHZ6_CAERE</name>
<evidence type="ECO:0000313" key="2">
    <source>
        <dbReference type="Proteomes" id="UP000216624"/>
    </source>
</evidence>
<keyword evidence="2" id="KW-1185">Reference proteome</keyword>
<feature type="non-terminal residue" evidence="1">
    <location>
        <position position="1"/>
    </location>
</feature>
<evidence type="ECO:0000313" key="1">
    <source>
        <dbReference type="EMBL" id="OZF85064.1"/>
    </source>
</evidence>
<dbReference type="EMBL" id="NMWX01000123">
    <property type="protein sequence ID" value="OZF85064.1"/>
    <property type="molecule type" value="Genomic_DNA"/>
</dbReference>
<dbReference type="InterPro" id="IPR018817">
    <property type="entry name" value="7TM_GPCR_serpentine_rcpt_Srz"/>
</dbReference>
<dbReference type="PANTHER" id="PTHR31720">
    <property type="entry name" value="SERPENTINE RECEPTOR, CLASS Z-RELATED"/>
    <property type="match status" value="1"/>
</dbReference>
<comment type="caution">
    <text evidence="1">The sequence shown here is derived from an EMBL/GenBank/DDBJ whole genome shotgun (WGS) entry which is preliminary data.</text>
</comment>
<dbReference type="Proteomes" id="UP000216624">
    <property type="component" value="Unassembled WGS sequence"/>
</dbReference>
<dbReference type="OMA" id="VFIAGMK"/>
<gene>
    <name evidence="1" type="ORF">FL82_14945</name>
</gene>
<dbReference type="PANTHER" id="PTHR31720:SF12">
    <property type="entry name" value="SERPENTINE RECEPTOR, CLASS T-RELATED"/>
    <property type="match status" value="1"/>
</dbReference>
<reference evidence="1" key="1">
    <citation type="submission" date="2017-08" db="EMBL/GenBank/DDBJ databases">
        <authorList>
            <person name="de Groot N.N."/>
        </authorList>
    </citation>
    <scope>NUCLEOTIDE SEQUENCE [LARGE SCALE GENOMIC DNA]</scope>
    <source>
        <strain evidence="1">PX439</strain>
    </source>
</reference>
<organism evidence="1 2">
    <name type="scientific">Caenorhabditis remanei</name>
    <name type="common">Caenorhabditis vulgaris</name>
    <dbReference type="NCBI Taxonomy" id="31234"/>
    <lineage>
        <taxon>Eukaryota</taxon>
        <taxon>Metazoa</taxon>
        <taxon>Ecdysozoa</taxon>
        <taxon>Nematoda</taxon>
        <taxon>Chromadorea</taxon>
        <taxon>Rhabditida</taxon>
        <taxon>Rhabditina</taxon>
        <taxon>Rhabditomorpha</taxon>
        <taxon>Rhabditoidea</taxon>
        <taxon>Rhabditidae</taxon>
        <taxon>Peloderinae</taxon>
        <taxon>Caenorhabditis</taxon>
    </lineage>
</organism>
<dbReference type="HOGENOM" id="CLU_1403585_0_0_1"/>
<proteinExistence type="predicted"/>
<sequence>MNSVLFLSLFFVALSFSDKNIQNQLKKSQNQGRFVLYFFSNSDQIVNLKGKTINYIILFTYSLFYTKLLITYVILDVTGGFKTDMHTKLIIIESLSIYIIIIMSTLLYIPIILNIRKNQHLSSVVQFRPDKYVFYQLVFIAGMKTETQRTILQASDMFSTSVFVQVSYLICNKRNMDTLRKTKTFKAIIKLSVMGFFKAQQVQPDTSQNDRSTTVQT</sequence>
<protein>
    <submittedName>
        <fullName evidence="1">Uncharacterized protein</fullName>
    </submittedName>
</protein>
<dbReference type="Pfam" id="PF10325">
    <property type="entry name" value="7TM_GPCR_Srz"/>
    <property type="match status" value="1"/>
</dbReference>
<accession>A0A260ZHZ6</accession>